<keyword evidence="2" id="KW-1185">Reference proteome</keyword>
<dbReference type="EMBL" id="CH479186">
    <property type="protein sequence ID" value="EDW39212.1"/>
    <property type="molecule type" value="Genomic_DNA"/>
</dbReference>
<dbReference type="SMART" id="SM00697">
    <property type="entry name" value="DM8"/>
    <property type="match status" value="4"/>
</dbReference>
<evidence type="ECO:0000313" key="1">
    <source>
        <dbReference type="EMBL" id="EDW39212.1"/>
    </source>
</evidence>
<accession>B4GN86</accession>
<evidence type="ECO:0000313" key="2">
    <source>
        <dbReference type="Proteomes" id="UP000008744"/>
    </source>
</evidence>
<dbReference type="PANTHER" id="PTHR20898">
    <property type="entry name" value="DAEDALUS ON 3-RELATED-RELATED"/>
    <property type="match status" value="1"/>
</dbReference>
<dbReference type="PhylomeDB" id="B4GN86"/>
<dbReference type="InterPro" id="IPR010512">
    <property type="entry name" value="DUF1091"/>
</dbReference>
<organism evidence="2">
    <name type="scientific">Drosophila persimilis</name>
    <name type="common">Fruit fly</name>
    <dbReference type="NCBI Taxonomy" id="7234"/>
    <lineage>
        <taxon>Eukaryota</taxon>
        <taxon>Metazoa</taxon>
        <taxon>Ecdysozoa</taxon>
        <taxon>Arthropoda</taxon>
        <taxon>Hexapoda</taxon>
        <taxon>Insecta</taxon>
        <taxon>Pterygota</taxon>
        <taxon>Neoptera</taxon>
        <taxon>Endopterygota</taxon>
        <taxon>Diptera</taxon>
        <taxon>Brachycera</taxon>
        <taxon>Muscomorpha</taxon>
        <taxon>Ephydroidea</taxon>
        <taxon>Drosophilidae</taxon>
        <taxon>Drosophila</taxon>
        <taxon>Sophophora</taxon>
    </lineage>
</organism>
<sequence length="435" mass="51389">MDRSRDRRLNGFLCTDQVNMALFKQYHDSKAVLYNFTFEGCKVLDRSARNPVSNFFMEMLSTYSNLNHSCPYNKDTEFDYCYTKSASRVAKFFFETSNINQSCPYNTYSSIEFTNVNCTSLDSKFGEFEYCYLKSVNRTYKYFSAKFKVYELPIKSMKVNFSLWKRYNGYKPFLYNVTFDACKFFANNNSNRVIKFFYESFTYYSNINHTCPLNIHSRFEFTNANCTTVDRKFGECDYIYLKSVNLVLMKRFNGYKPFLYNITINACKFFANTKSSPVVKFFYESITTFSNMNHSCPYNSHSRFEFTNADCTTLDRKFGECDYIYLKSVNLVLMKRFNGYKPFLYNITINACKFFANTKSNPVVKFFYESVMTFSNMNHSCPYNHDIIVDKLPVDFINYRLTKVLPFPEGDYLCEAHWFRSGSRFAVVRVYGTLS</sequence>
<dbReference type="eggNOG" id="ENOG502T956">
    <property type="taxonomic scope" value="Eukaryota"/>
</dbReference>
<proteinExistence type="predicted"/>
<gene>
    <name evidence="1" type="primary">Dper\GL13531</name>
    <name evidence="1" type="ORF">Dper_GL13531</name>
</gene>
<dbReference type="Proteomes" id="UP000008744">
    <property type="component" value="Unassembled WGS sequence"/>
</dbReference>
<protein>
    <submittedName>
        <fullName evidence="1">GL13531</fullName>
    </submittedName>
</protein>
<dbReference type="Pfam" id="PF06477">
    <property type="entry name" value="DUF1091"/>
    <property type="match status" value="4"/>
</dbReference>
<name>B4GN86_DROPE</name>
<dbReference type="OrthoDB" id="7789165at2759"/>
<dbReference type="AlphaFoldDB" id="B4GN86"/>
<dbReference type="OMA" id="HETMINF"/>
<dbReference type="PANTHER" id="PTHR20898:SF0">
    <property type="entry name" value="DAEDALUS ON 3-RELATED"/>
    <property type="match status" value="1"/>
</dbReference>
<dbReference type="HOGENOM" id="CLU_525057_0_0_1"/>
<reference evidence="1 2" key="1">
    <citation type="journal article" date="2007" name="Nature">
        <title>Evolution of genes and genomes on the Drosophila phylogeny.</title>
        <authorList>
            <consortium name="Drosophila 12 Genomes Consortium"/>
            <person name="Clark A.G."/>
            <person name="Eisen M.B."/>
            <person name="Smith D.R."/>
            <person name="Bergman C.M."/>
            <person name="Oliver B."/>
            <person name="Markow T.A."/>
            <person name="Kaufman T.C."/>
            <person name="Kellis M."/>
            <person name="Gelbart W."/>
            <person name="Iyer V.N."/>
            <person name="Pollard D.A."/>
            <person name="Sackton T.B."/>
            <person name="Larracuente A.M."/>
            <person name="Singh N.D."/>
            <person name="Abad J.P."/>
            <person name="Abt D.N."/>
            <person name="Adryan B."/>
            <person name="Aguade M."/>
            <person name="Akashi H."/>
            <person name="Anderson W.W."/>
            <person name="Aquadro C.F."/>
            <person name="Ardell D.H."/>
            <person name="Arguello R."/>
            <person name="Artieri C.G."/>
            <person name="Barbash D.A."/>
            <person name="Barker D."/>
            <person name="Barsanti P."/>
            <person name="Batterham P."/>
            <person name="Batzoglou S."/>
            <person name="Begun D."/>
            <person name="Bhutkar A."/>
            <person name="Blanco E."/>
            <person name="Bosak S.A."/>
            <person name="Bradley R.K."/>
            <person name="Brand A.D."/>
            <person name="Brent M.R."/>
            <person name="Brooks A.N."/>
            <person name="Brown R.H."/>
            <person name="Butlin R.K."/>
            <person name="Caggese C."/>
            <person name="Calvi B.R."/>
            <person name="Bernardo de Carvalho A."/>
            <person name="Caspi A."/>
            <person name="Castrezana S."/>
            <person name="Celniker S.E."/>
            <person name="Chang J.L."/>
            <person name="Chapple C."/>
            <person name="Chatterji S."/>
            <person name="Chinwalla A."/>
            <person name="Civetta A."/>
            <person name="Clifton S.W."/>
            <person name="Comeron J.M."/>
            <person name="Costello J.C."/>
            <person name="Coyne J.A."/>
            <person name="Daub J."/>
            <person name="David R.G."/>
            <person name="Delcher A.L."/>
            <person name="Delehaunty K."/>
            <person name="Do C.B."/>
            <person name="Ebling H."/>
            <person name="Edwards K."/>
            <person name="Eickbush T."/>
            <person name="Evans J.D."/>
            <person name="Filipski A."/>
            <person name="Findeiss S."/>
            <person name="Freyhult E."/>
            <person name="Fulton L."/>
            <person name="Fulton R."/>
            <person name="Garcia A.C."/>
            <person name="Gardiner A."/>
            <person name="Garfield D.A."/>
            <person name="Garvin B.E."/>
            <person name="Gibson G."/>
            <person name="Gilbert D."/>
            <person name="Gnerre S."/>
            <person name="Godfrey J."/>
            <person name="Good R."/>
            <person name="Gotea V."/>
            <person name="Gravely B."/>
            <person name="Greenberg A.J."/>
            <person name="Griffiths-Jones S."/>
            <person name="Gross S."/>
            <person name="Guigo R."/>
            <person name="Gustafson E.A."/>
            <person name="Haerty W."/>
            <person name="Hahn M.W."/>
            <person name="Halligan D.L."/>
            <person name="Halpern A.L."/>
            <person name="Halter G.M."/>
            <person name="Han M.V."/>
            <person name="Heger A."/>
            <person name="Hillier L."/>
            <person name="Hinrichs A.S."/>
            <person name="Holmes I."/>
            <person name="Hoskins R.A."/>
            <person name="Hubisz M.J."/>
            <person name="Hultmark D."/>
            <person name="Huntley M.A."/>
            <person name="Jaffe D.B."/>
            <person name="Jagadeeshan S."/>
            <person name="Jeck W.R."/>
            <person name="Johnson J."/>
            <person name="Jones C.D."/>
            <person name="Jordan W.C."/>
            <person name="Karpen G.H."/>
            <person name="Kataoka E."/>
            <person name="Keightley P.D."/>
            <person name="Kheradpour P."/>
            <person name="Kirkness E.F."/>
            <person name="Koerich L.B."/>
            <person name="Kristiansen K."/>
            <person name="Kudrna D."/>
            <person name="Kulathinal R.J."/>
            <person name="Kumar S."/>
            <person name="Kwok R."/>
            <person name="Lander E."/>
            <person name="Langley C.H."/>
            <person name="Lapoint R."/>
            <person name="Lazzaro B.P."/>
            <person name="Lee S.J."/>
            <person name="Levesque L."/>
            <person name="Li R."/>
            <person name="Lin C.F."/>
            <person name="Lin M.F."/>
            <person name="Lindblad-Toh K."/>
            <person name="Llopart A."/>
            <person name="Long M."/>
            <person name="Low L."/>
            <person name="Lozovsky E."/>
            <person name="Lu J."/>
            <person name="Luo M."/>
            <person name="Machado C.A."/>
            <person name="Makalowski W."/>
            <person name="Marzo M."/>
            <person name="Matsuda M."/>
            <person name="Matzkin L."/>
            <person name="McAllister B."/>
            <person name="McBride C.S."/>
            <person name="McKernan B."/>
            <person name="McKernan K."/>
            <person name="Mendez-Lago M."/>
            <person name="Minx P."/>
            <person name="Mollenhauer M.U."/>
            <person name="Montooth K."/>
            <person name="Mount S.M."/>
            <person name="Mu X."/>
            <person name="Myers E."/>
            <person name="Negre B."/>
            <person name="Newfeld S."/>
            <person name="Nielsen R."/>
            <person name="Noor M.A."/>
            <person name="O'Grady P."/>
            <person name="Pachter L."/>
            <person name="Papaceit M."/>
            <person name="Parisi M.J."/>
            <person name="Parisi M."/>
            <person name="Parts L."/>
            <person name="Pedersen J.S."/>
            <person name="Pesole G."/>
            <person name="Phillippy A.M."/>
            <person name="Ponting C.P."/>
            <person name="Pop M."/>
            <person name="Porcelli D."/>
            <person name="Powell J.R."/>
            <person name="Prohaska S."/>
            <person name="Pruitt K."/>
            <person name="Puig M."/>
            <person name="Quesneville H."/>
            <person name="Ram K.R."/>
            <person name="Rand D."/>
            <person name="Rasmussen M.D."/>
            <person name="Reed L.K."/>
            <person name="Reenan R."/>
            <person name="Reily A."/>
            <person name="Remington K.A."/>
            <person name="Rieger T.T."/>
            <person name="Ritchie M.G."/>
            <person name="Robin C."/>
            <person name="Rogers Y.H."/>
            <person name="Rohde C."/>
            <person name="Rozas J."/>
            <person name="Rubenfield M.J."/>
            <person name="Ruiz A."/>
            <person name="Russo S."/>
            <person name="Salzberg S.L."/>
            <person name="Sanchez-Gracia A."/>
            <person name="Saranga D.J."/>
            <person name="Sato H."/>
            <person name="Schaeffer S.W."/>
            <person name="Schatz M.C."/>
            <person name="Schlenke T."/>
            <person name="Schwartz R."/>
            <person name="Segarra C."/>
            <person name="Singh R.S."/>
            <person name="Sirot L."/>
            <person name="Sirota M."/>
            <person name="Sisneros N.B."/>
            <person name="Smith C.D."/>
            <person name="Smith T.F."/>
            <person name="Spieth J."/>
            <person name="Stage D.E."/>
            <person name="Stark A."/>
            <person name="Stephan W."/>
            <person name="Strausberg R.L."/>
            <person name="Strempel S."/>
            <person name="Sturgill D."/>
            <person name="Sutton G."/>
            <person name="Sutton G.G."/>
            <person name="Tao W."/>
            <person name="Teichmann S."/>
            <person name="Tobari Y.N."/>
            <person name="Tomimura Y."/>
            <person name="Tsolas J.M."/>
            <person name="Valente V.L."/>
            <person name="Venter E."/>
            <person name="Venter J.C."/>
            <person name="Vicario S."/>
            <person name="Vieira F.G."/>
            <person name="Vilella A.J."/>
            <person name="Villasante A."/>
            <person name="Walenz B."/>
            <person name="Wang J."/>
            <person name="Wasserman M."/>
            <person name="Watts T."/>
            <person name="Wilson D."/>
            <person name="Wilson R.K."/>
            <person name="Wing R.A."/>
            <person name="Wolfner M.F."/>
            <person name="Wong A."/>
            <person name="Wong G.K."/>
            <person name="Wu C.I."/>
            <person name="Wu G."/>
            <person name="Yamamoto D."/>
            <person name="Yang H.P."/>
            <person name="Yang S.P."/>
            <person name="Yorke J.A."/>
            <person name="Yoshida K."/>
            <person name="Zdobnov E."/>
            <person name="Zhang P."/>
            <person name="Zhang Y."/>
            <person name="Zimin A.V."/>
            <person name="Baldwin J."/>
            <person name="Abdouelleil A."/>
            <person name="Abdulkadir J."/>
            <person name="Abebe A."/>
            <person name="Abera B."/>
            <person name="Abreu J."/>
            <person name="Acer S.C."/>
            <person name="Aftuck L."/>
            <person name="Alexander A."/>
            <person name="An P."/>
            <person name="Anderson E."/>
            <person name="Anderson S."/>
            <person name="Arachi H."/>
            <person name="Azer M."/>
            <person name="Bachantsang P."/>
            <person name="Barry A."/>
            <person name="Bayul T."/>
            <person name="Berlin A."/>
            <person name="Bessette D."/>
            <person name="Bloom T."/>
            <person name="Blye J."/>
            <person name="Boguslavskiy L."/>
            <person name="Bonnet C."/>
            <person name="Boukhgalter B."/>
            <person name="Bourzgui I."/>
            <person name="Brown A."/>
            <person name="Cahill P."/>
            <person name="Channer S."/>
            <person name="Cheshatsang Y."/>
            <person name="Chuda L."/>
            <person name="Citroen M."/>
            <person name="Collymore A."/>
            <person name="Cooke P."/>
            <person name="Costello M."/>
            <person name="D'Aco K."/>
            <person name="Daza R."/>
            <person name="De Haan G."/>
            <person name="DeGray S."/>
            <person name="DeMaso C."/>
            <person name="Dhargay N."/>
            <person name="Dooley K."/>
            <person name="Dooley E."/>
            <person name="Doricent M."/>
            <person name="Dorje P."/>
            <person name="Dorjee K."/>
            <person name="Dupes A."/>
            <person name="Elong R."/>
            <person name="Falk J."/>
            <person name="Farina A."/>
            <person name="Faro S."/>
            <person name="Ferguson D."/>
            <person name="Fisher S."/>
            <person name="Foley C.D."/>
            <person name="Franke A."/>
            <person name="Friedrich D."/>
            <person name="Gadbois L."/>
            <person name="Gearin G."/>
            <person name="Gearin C.R."/>
            <person name="Giannoukos G."/>
            <person name="Goode T."/>
            <person name="Graham J."/>
            <person name="Grandbois E."/>
            <person name="Grewal S."/>
            <person name="Gyaltsen K."/>
            <person name="Hafez N."/>
            <person name="Hagos B."/>
            <person name="Hall J."/>
            <person name="Henson C."/>
            <person name="Hollinger A."/>
            <person name="Honan T."/>
            <person name="Huard M.D."/>
            <person name="Hughes L."/>
            <person name="Hurhula B."/>
            <person name="Husby M.E."/>
            <person name="Kamat A."/>
            <person name="Kanga B."/>
            <person name="Kashin S."/>
            <person name="Khazanovich D."/>
            <person name="Kisner P."/>
            <person name="Lance K."/>
            <person name="Lara M."/>
            <person name="Lee W."/>
            <person name="Lennon N."/>
            <person name="Letendre F."/>
            <person name="LeVine R."/>
            <person name="Lipovsky A."/>
            <person name="Liu X."/>
            <person name="Liu J."/>
            <person name="Liu S."/>
            <person name="Lokyitsang T."/>
            <person name="Lokyitsang Y."/>
            <person name="Lubonja R."/>
            <person name="Lui A."/>
            <person name="MacDonald P."/>
            <person name="Magnisalis V."/>
            <person name="Maru K."/>
            <person name="Matthews C."/>
            <person name="McCusker W."/>
            <person name="McDonough S."/>
            <person name="Mehta T."/>
            <person name="Meldrim J."/>
            <person name="Meneus L."/>
            <person name="Mihai O."/>
            <person name="Mihalev A."/>
            <person name="Mihova T."/>
            <person name="Mittelman R."/>
            <person name="Mlenga V."/>
            <person name="Montmayeur A."/>
            <person name="Mulrain L."/>
            <person name="Navidi A."/>
            <person name="Naylor J."/>
            <person name="Negash T."/>
            <person name="Nguyen T."/>
            <person name="Nguyen N."/>
            <person name="Nicol R."/>
            <person name="Norbu C."/>
            <person name="Norbu N."/>
            <person name="Novod N."/>
            <person name="O'Neill B."/>
            <person name="Osman S."/>
            <person name="Markiewicz E."/>
            <person name="Oyono O.L."/>
            <person name="Patti C."/>
            <person name="Phunkhang P."/>
            <person name="Pierre F."/>
            <person name="Priest M."/>
            <person name="Raghuraman S."/>
            <person name="Rege F."/>
            <person name="Reyes R."/>
            <person name="Rise C."/>
            <person name="Rogov P."/>
            <person name="Ross K."/>
            <person name="Ryan E."/>
            <person name="Settipalli S."/>
            <person name="Shea T."/>
            <person name="Sherpa N."/>
            <person name="Shi L."/>
            <person name="Shih D."/>
            <person name="Sparrow T."/>
            <person name="Spaulding J."/>
            <person name="Stalker J."/>
            <person name="Stange-Thomann N."/>
            <person name="Stavropoulos S."/>
            <person name="Stone C."/>
            <person name="Strader C."/>
            <person name="Tesfaye S."/>
            <person name="Thomson T."/>
            <person name="Thoulutsang Y."/>
            <person name="Thoulutsang D."/>
            <person name="Topham K."/>
            <person name="Topping I."/>
            <person name="Tsamla T."/>
            <person name="Vassiliev H."/>
            <person name="Vo A."/>
            <person name="Wangchuk T."/>
            <person name="Wangdi T."/>
            <person name="Weiand M."/>
            <person name="Wilkinson J."/>
            <person name="Wilson A."/>
            <person name="Yadav S."/>
            <person name="Young G."/>
            <person name="Yu Q."/>
            <person name="Zembek L."/>
            <person name="Zhong D."/>
            <person name="Zimmer A."/>
            <person name="Zwirko Z."/>
            <person name="Jaffe D.B."/>
            <person name="Alvarez P."/>
            <person name="Brockman W."/>
            <person name="Butler J."/>
            <person name="Chin C."/>
            <person name="Gnerre S."/>
            <person name="Grabherr M."/>
            <person name="Kleber M."/>
            <person name="Mauceli E."/>
            <person name="MacCallum I."/>
        </authorList>
    </citation>
    <scope>NUCLEOTIDE SEQUENCE [LARGE SCALE GENOMIC DNA]</scope>
    <source>
        <strain evidence="2">MSH-3 / Tucson 14011-0111.49</strain>
    </source>
</reference>